<proteinExistence type="predicted"/>
<dbReference type="InterPro" id="IPR050275">
    <property type="entry name" value="PGM_Phosphatase"/>
</dbReference>
<evidence type="ECO:0000313" key="2">
    <source>
        <dbReference type="Proteomes" id="UP000662703"/>
    </source>
</evidence>
<dbReference type="PANTHER" id="PTHR48100">
    <property type="entry name" value="BROAD-SPECIFICITY PHOSPHATASE YOR283W-RELATED"/>
    <property type="match status" value="1"/>
</dbReference>
<protein>
    <submittedName>
        <fullName evidence="1">Phosphoglycerate mutase</fullName>
    </submittedName>
</protein>
<organism evidence="1 2">
    <name type="scientific">Alloalcanivorax profundimaris</name>
    <dbReference type="NCBI Taxonomy" id="2735259"/>
    <lineage>
        <taxon>Bacteria</taxon>
        <taxon>Pseudomonadati</taxon>
        <taxon>Pseudomonadota</taxon>
        <taxon>Gammaproteobacteria</taxon>
        <taxon>Oceanospirillales</taxon>
        <taxon>Alcanivoracaceae</taxon>
        <taxon>Alloalcanivorax</taxon>
    </lineage>
</organism>
<gene>
    <name evidence="1" type="ORF">Y5W_01994</name>
</gene>
<dbReference type="InterPro" id="IPR029033">
    <property type="entry name" value="His_PPase_superfam"/>
</dbReference>
<dbReference type="EMBL" id="ARXX01000027">
    <property type="protein sequence ID" value="MBF5056700.1"/>
    <property type="molecule type" value="Genomic_DNA"/>
</dbReference>
<dbReference type="Pfam" id="PF00300">
    <property type="entry name" value="His_Phos_1"/>
    <property type="match status" value="1"/>
</dbReference>
<keyword evidence="2" id="KW-1185">Reference proteome</keyword>
<dbReference type="PANTHER" id="PTHR48100:SF1">
    <property type="entry name" value="HISTIDINE PHOSPHATASE FAMILY PROTEIN-RELATED"/>
    <property type="match status" value="1"/>
</dbReference>
<sequence>MAEFYLVRHGQASFGADNYDKLSTLGHQQARWLGEYYRERGLAFDALVTGDLVRHVETGEGILEGLGAGLDADVQPGLNEFDFHSVVDAFLSAHPDQAPPEGAPIAAFYRVLKRAMQHWQADGLEGALPESWRGFHDRVAGAMAHIQERYADRQRVLVVSSGGAIAMWMRHMLATADDTVVELNLQIRNTGVTQGFFNKNVYRLSVFNQVPHLDREDRGDSITYS</sequence>
<dbReference type="RefSeq" id="WP_161383151.1">
    <property type="nucleotide sequence ID" value="NZ_ARXX01000027.1"/>
</dbReference>
<dbReference type="CDD" id="cd07067">
    <property type="entry name" value="HP_PGM_like"/>
    <property type="match status" value="1"/>
</dbReference>
<evidence type="ECO:0000313" key="1">
    <source>
        <dbReference type="EMBL" id="MBF5056700.1"/>
    </source>
</evidence>
<dbReference type="SMART" id="SM00855">
    <property type="entry name" value="PGAM"/>
    <property type="match status" value="1"/>
</dbReference>
<comment type="caution">
    <text evidence="1">The sequence shown here is derived from an EMBL/GenBank/DDBJ whole genome shotgun (WGS) entry which is preliminary data.</text>
</comment>
<dbReference type="Gene3D" id="3.40.50.1240">
    <property type="entry name" value="Phosphoglycerate mutase-like"/>
    <property type="match status" value="1"/>
</dbReference>
<dbReference type="InterPro" id="IPR013078">
    <property type="entry name" value="His_Pase_superF_clade-1"/>
</dbReference>
<accession>A0ABS0ARS6</accession>
<dbReference type="Proteomes" id="UP000662703">
    <property type="component" value="Unassembled WGS sequence"/>
</dbReference>
<name>A0ABS0ARS6_9GAMM</name>
<reference evidence="1 2" key="1">
    <citation type="submission" date="2012-09" db="EMBL/GenBank/DDBJ databases">
        <title>Genome Sequence of alkane-degrading Bacterium Alcanivorax sp. 521-1.</title>
        <authorList>
            <person name="Lai Q."/>
            <person name="Shao Z."/>
        </authorList>
    </citation>
    <scope>NUCLEOTIDE SEQUENCE [LARGE SCALE GENOMIC DNA]</scope>
    <source>
        <strain evidence="1 2">521-1</strain>
    </source>
</reference>
<dbReference type="SUPFAM" id="SSF53254">
    <property type="entry name" value="Phosphoglycerate mutase-like"/>
    <property type="match status" value="1"/>
</dbReference>